<name>A0ABR2BKN6_9ROSI</name>
<evidence type="ECO:0000313" key="2">
    <source>
        <dbReference type="Proteomes" id="UP001472677"/>
    </source>
</evidence>
<sequence length="147" mass="15769">MVYAPLALGLMKNSSIFICGAASVERVSIIIRSSTLLSVGFATMMFLPQVLNLVDKSKAKPAVRTSDMSINIKGRQQQYGWENGVSSPSQKDVASPMINANSKVATSQHAVAVESAGERKAATLRLEPNSWVHCGKETFLGSNPESK</sequence>
<comment type="caution">
    <text evidence="1">The sequence shown here is derived from an EMBL/GenBank/DDBJ whole genome shotgun (WGS) entry which is preliminary data.</text>
</comment>
<dbReference type="EMBL" id="JBBPBM010000106">
    <property type="protein sequence ID" value="KAK8507707.1"/>
    <property type="molecule type" value="Genomic_DNA"/>
</dbReference>
<dbReference type="Proteomes" id="UP001472677">
    <property type="component" value="Unassembled WGS sequence"/>
</dbReference>
<accession>A0ABR2BKN6</accession>
<gene>
    <name evidence="1" type="ORF">V6N12_067038</name>
</gene>
<reference evidence="1 2" key="1">
    <citation type="journal article" date="2024" name="G3 (Bethesda)">
        <title>Genome assembly of Hibiscus sabdariffa L. provides insights into metabolisms of medicinal natural products.</title>
        <authorList>
            <person name="Kim T."/>
        </authorList>
    </citation>
    <scope>NUCLEOTIDE SEQUENCE [LARGE SCALE GENOMIC DNA]</scope>
    <source>
        <strain evidence="1">TK-2024</strain>
        <tissue evidence="1">Old leaves</tissue>
    </source>
</reference>
<organism evidence="1 2">
    <name type="scientific">Hibiscus sabdariffa</name>
    <name type="common">roselle</name>
    <dbReference type="NCBI Taxonomy" id="183260"/>
    <lineage>
        <taxon>Eukaryota</taxon>
        <taxon>Viridiplantae</taxon>
        <taxon>Streptophyta</taxon>
        <taxon>Embryophyta</taxon>
        <taxon>Tracheophyta</taxon>
        <taxon>Spermatophyta</taxon>
        <taxon>Magnoliopsida</taxon>
        <taxon>eudicotyledons</taxon>
        <taxon>Gunneridae</taxon>
        <taxon>Pentapetalae</taxon>
        <taxon>rosids</taxon>
        <taxon>malvids</taxon>
        <taxon>Malvales</taxon>
        <taxon>Malvaceae</taxon>
        <taxon>Malvoideae</taxon>
        <taxon>Hibiscus</taxon>
    </lineage>
</organism>
<keyword evidence="2" id="KW-1185">Reference proteome</keyword>
<proteinExistence type="predicted"/>
<evidence type="ECO:0000313" key="1">
    <source>
        <dbReference type="EMBL" id="KAK8507707.1"/>
    </source>
</evidence>
<protein>
    <submittedName>
        <fullName evidence="1">Uncharacterized protein</fullName>
    </submittedName>
</protein>